<reference evidence="3" key="2">
    <citation type="journal article" date="2019" name="bioRxiv">
        <title>Genomics, evolutionary history and diagnostics of the Alternaria alternata species group including apple and Asian pear pathotypes.</title>
        <authorList>
            <person name="Armitage A.D."/>
            <person name="Cockerton H.M."/>
            <person name="Sreenivasaprasad S."/>
            <person name="Woodhall J.W."/>
            <person name="Lane C.R."/>
            <person name="Harrison R.J."/>
            <person name="Clarkson J.P."/>
        </authorList>
    </citation>
    <scope>NUCLEOTIDE SEQUENCE</scope>
    <source>
        <strain evidence="3">FERA 1164</strain>
    </source>
</reference>
<dbReference type="EMBL" id="PDXB01000104">
    <property type="protein sequence ID" value="RYN15703.1"/>
    <property type="molecule type" value="Genomic_DNA"/>
</dbReference>
<protein>
    <recommendedName>
        <fullName evidence="2">C2H2-type domain-containing protein</fullName>
    </recommendedName>
</protein>
<dbReference type="InterPro" id="IPR013087">
    <property type="entry name" value="Znf_C2H2_type"/>
</dbReference>
<sequence>MQRRSLVERSPNSSFKPGTSLMERDYSGPTGDDVDPDTDLSYADPFADEDDKDGAYLSPDNDHPPEYYIQQLETFNEEEYVKEDYKKSSTRLLNYMEDQWNQCWGSIPGKQHFRAYQTVSIATLFTFFDWLLKQRKGKQGRRRRGTKSASSLGTYWKVFRLVYERATGARLDGKISRSMHKVLRKLTKKHGLKKIGRDKACMYVEDLAQVLQTNLVTTEKRYPHGRYRIQAQLYLQLGGFTANRPQALLSLCYRHIKVTLLRDPEGGPHRVLLEFTFEFTKEFLGVKDLNTFPLPEIMYDETLLFSPHVFLLGLLFYDRAFAAYNLTSPEELSRLTIPQGRNELPLHLNHMLDDVPVFRKATRTVHGWDISPHEPLPYSTLLPWVRTLGEVTGFAQVTRPYSLRYAGGKAFNENGNVSEAMQNLMMGHASISTFLKHYLSRRITVDTQAVVRGIQPQTAFMRAACTMSRSIDLRRPRRLTQEQSASVDEDASVRFLLDRRDRLKRKVPNATKHPEYKTLVLRISQERQRRRHALLKAVKERWEFEQPVRDVERQLAGLDAIDDSEPIHNIMLPAQEELANSILSKPGTTIEEETDRRNGAIRAVTLYCGIEEGGVYPVQKAGRSRNIALSTKRQLRYDEEALEAAKVSVYKEERPKICFLCLGNERLPLAQRIHSFSTPGDLTKHFGRKHLKNIKSSEGLSCNLCKVFLADKKHLQQHAEKVHGTASPRSSYDCC</sequence>
<accession>A0AB37VYJ8</accession>
<dbReference type="AlphaFoldDB" id="A0AB37VYJ8"/>
<dbReference type="Proteomes" id="UP000292340">
    <property type="component" value="Unassembled WGS sequence"/>
</dbReference>
<dbReference type="Pfam" id="PF11917">
    <property type="entry name" value="DUF3435"/>
    <property type="match status" value="1"/>
</dbReference>
<dbReference type="InterPro" id="IPR021842">
    <property type="entry name" value="DUF3435"/>
</dbReference>
<feature type="region of interest" description="Disordered" evidence="1">
    <location>
        <begin position="1"/>
        <end position="63"/>
    </location>
</feature>
<reference evidence="3" key="1">
    <citation type="submission" date="2017-10" db="EMBL/GenBank/DDBJ databases">
        <authorList>
            <person name="Armitage A.D."/>
            <person name="Barbara D.J."/>
            <person name="Woodhall J.W."/>
            <person name="Sreenivasaprasad S."/>
            <person name="Lane C.R."/>
            <person name="Clarkson J.P."/>
            <person name="Harrison R.J."/>
        </authorList>
    </citation>
    <scope>NUCLEOTIDE SEQUENCE</scope>
    <source>
        <strain evidence="3">FERA 1164</strain>
    </source>
</reference>
<proteinExistence type="predicted"/>
<comment type="caution">
    <text evidence="3">The sequence shown here is derived from an EMBL/GenBank/DDBJ whole genome shotgun (WGS) entry which is preliminary data.</text>
</comment>
<organism evidence="3 4">
    <name type="scientific">Alternaria tenuissima</name>
    <dbReference type="NCBI Taxonomy" id="119927"/>
    <lineage>
        <taxon>Eukaryota</taxon>
        <taxon>Fungi</taxon>
        <taxon>Dikarya</taxon>
        <taxon>Ascomycota</taxon>
        <taxon>Pezizomycotina</taxon>
        <taxon>Dothideomycetes</taxon>
        <taxon>Pleosporomycetidae</taxon>
        <taxon>Pleosporales</taxon>
        <taxon>Pleosporineae</taxon>
        <taxon>Pleosporaceae</taxon>
        <taxon>Alternaria</taxon>
        <taxon>Alternaria sect. Alternaria</taxon>
        <taxon>Alternaria alternata complex</taxon>
    </lineage>
</organism>
<dbReference type="PANTHER" id="PTHR37535">
    <property type="entry name" value="FLUG DOMAIN PROTEIN"/>
    <property type="match status" value="1"/>
</dbReference>
<dbReference type="PANTHER" id="PTHR37535:SF2">
    <property type="entry name" value="FINGER DOMAIN PROTEIN, PUTATIVE (AFU_ORTHOLOGUE AFUA_6G09300)-RELATED"/>
    <property type="match status" value="1"/>
</dbReference>
<dbReference type="PROSITE" id="PS00028">
    <property type="entry name" value="ZINC_FINGER_C2H2_1"/>
    <property type="match status" value="1"/>
</dbReference>
<evidence type="ECO:0000313" key="3">
    <source>
        <dbReference type="EMBL" id="RYN15703.1"/>
    </source>
</evidence>
<evidence type="ECO:0000313" key="4">
    <source>
        <dbReference type="Proteomes" id="UP000292340"/>
    </source>
</evidence>
<name>A0AB37VYJ8_9PLEO</name>
<evidence type="ECO:0000259" key="2">
    <source>
        <dbReference type="PROSITE" id="PS00028"/>
    </source>
</evidence>
<evidence type="ECO:0000256" key="1">
    <source>
        <dbReference type="SAM" id="MobiDB-lite"/>
    </source>
</evidence>
<feature type="domain" description="C2H2-type" evidence="2">
    <location>
        <begin position="702"/>
        <end position="723"/>
    </location>
</feature>
<gene>
    <name evidence="3" type="ORF">AA0115_g12860</name>
</gene>